<dbReference type="STRING" id="863227.GCA_000373005_03285"/>
<name>A0A2N7WTI7_9BURK</name>
<dbReference type="Pfam" id="PF07110">
    <property type="entry name" value="EthD"/>
    <property type="match status" value="2"/>
</dbReference>
<dbReference type="InterPro" id="IPR011008">
    <property type="entry name" value="Dimeric_a/b-barrel"/>
</dbReference>
<dbReference type="SUPFAM" id="SSF54909">
    <property type="entry name" value="Dimeric alpha+beta barrel"/>
    <property type="match status" value="2"/>
</dbReference>
<accession>A0A2N7WTI7</accession>
<feature type="domain" description="EthD" evidence="1">
    <location>
        <begin position="4"/>
        <end position="89"/>
    </location>
</feature>
<proteinExistence type="predicted"/>
<sequence>MNRKAGLTVDQFRSHWISVHGALVSKLPRLRRYEQNHVIHAPQGGSGFKSGGDRVDGFSELHFDHDDDMREALATQAAKSMVENEVNFLAQVRVVTVERIEVVPPPTTGPFNKRISLVRRRSDISHGDFVREWQGIHAQLIRSIPGVIGYRQNVIVGRQSPKGREVDYDGLPIDGVVELWFPNPDAPATAFASPEGKEALVHTSTIAGAITTFPVEPLLIV</sequence>
<dbReference type="NCBIfam" id="TIGR02118">
    <property type="entry name" value="EthD family reductase"/>
    <property type="match status" value="1"/>
</dbReference>
<dbReference type="GO" id="GO:0016491">
    <property type="term" value="F:oxidoreductase activity"/>
    <property type="evidence" value="ECO:0007669"/>
    <property type="project" value="InterPro"/>
</dbReference>
<dbReference type="InterPro" id="IPR009799">
    <property type="entry name" value="EthD_dom"/>
</dbReference>
<evidence type="ECO:0000259" key="1">
    <source>
        <dbReference type="Pfam" id="PF07110"/>
    </source>
</evidence>
<feature type="domain" description="EthD" evidence="1">
    <location>
        <begin position="123"/>
        <end position="200"/>
    </location>
</feature>
<comment type="caution">
    <text evidence="2">The sequence shown here is derived from an EMBL/GenBank/DDBJ whole genome shotgun (WGS) entry which is preliminary data.</text>
</comment>
<evidence type="ECO:0000313" key="3">
    <source>
        <dbReference type="Proteomes" id="UP000235777"/>
    </source>
</evidence>
<organism evidence="2 3">
    <name type="scientific">Trinickia symbiotica</name>
    <dbReference type="NCBI Taxonomy" id="863227"/>
    <lineage>
        <taxon>Bacteria</taxon>
        <taxon>Pseudomonadati</taxon>
        <taxon>Pseudomonadota</taxon>
        <taxon>Betaproteobacteria</taxon>
        <taxon>Burkholderiales</taxon>
        <taxon>Burkholderiaceae</taxon>
        <taxon>Trinickia</taxon>
    </lineage>
</organism>
<protein>
    <submittedName>
        <fullName evidence="2">EthD family reductase</fullName>
    </submittedName>
</protein>
<dbReference type="AlphaFoldDB" id="A0A2N7WTI7"/>
<keyword evidence="3" id="KW-1185">Reference proteome</keyword>
<dbReference type="Gene3D" id="3.30.70.100">
    <property type="match status" value="2"/>
</dbReference>
<dbReference type="Proteomes" id="UP000235777">
    <property type="component" value="Unassembled WGS sequence"/>
</dbReference>
<evidence type="ECO:0000313" key="2">
    <source>
        <dbReference type="EMBL" id="PMS32694.1"/>
    </source>
</evidence>
<gene>
    <name evidence="2" type="ORF">C0Z20_26040</name>
</gene>
<dbReference type="EMBL" id="PNYC01000021">
    <property type="protein sequence ID" value="PMS32694.1"/>
    <property type="molecule type" value="Genomic_DNA"/>
</dbReference>
<dbReference type="OrthoDB" id="8611253at2"/>
<reference evidence="2 3" key="1">
    <citation type="submission" date="2018-01" db="EMBL/GenBank/DDBJ databases">
        <title>Whole genome analyses suggest that Burkholderia sensu lato contains two further novel genera in the rhizoxinica-symbiotica group Mycetohabitans gen. nov., and Trinickia gen. nov.: implications for the evolution of diazotrophy and nodulation in the Burkholderiaceae.</title>
        <authorList>
            <person name="Estrada-de los Santos P."/>
            <person name="Palmer M."/>
            <person name="Chavez-Ramirez B."/>
            <person name="Beukes C."/>
            <person name="Steenkamp E.T."/>
            <person name="Hirsch A.M."/>
            <person name="Manyaka P."/>
            <person name="Maluk M."/>
            <person name="Lafos M."/>
            <person name="Crook M."/>
            <person name="Gross E."/>
            <person name="Simon M.F."/>
            <person name="Bueno dos Reis Junior F."/>
            <person name="Poole P.S."/>
            <person name="Venter S.N."/>
            <person name="James E.K."/>
        </authorList>
    </citation>
    <scope>NUCLEOTIDE SEQUENCE [LARGE SCALE GENOMIC DNA]</scope>
    <source>
        <strain evidence="2 3">JPY 581</strain>
    </source>
</reference>